<proteinExistence type="predicted"/>
<keyword evidence="2" id="KW-1185">Reference proteome</keyword>
<accession>A0A445CQS9</accession>
<reference evidence="1 2" key="1">
    <citation type="submission" date="2019-01" db="EMBL/GenBank/DDBJ databases">
        <title>Sequencing of cultivated peanut Arachis hypogaea provides insights into genome evolution and oil improvement.</title>
        <authorList>
            <person name="Chen X."/>
        </authorList>
    </citation>
    <scope>NUCLEOTIDE SEQUENCE [LARGE SCALE GENOMIC DNA]</scope>
    <source>
        <strain evidence="2">cv. Fuhuasheng</strain>
        <tissue evidence="1">Leaves</tissue>
    </source>
</reference>
<dbReference type="AlphaFoldDB" id="A0A445CQS9"/>
<sequence>MRELTISDDEIKQLCLMDMDKILYSYGKTLKDYPPMTLETKADSSLLTKRAFDELVHFSYPNILENMSSKNFFKARTILAPALDIVEEPFGTCDCGGGWTEGASEARGRD</sequence>
<gene>
    <name evidence="1" type="ORF">Ahy_A06g028333</name>
</gene>
<dbReference type="Proteomes" id="UP000289738">
    <property type="component" value="Chromosome A06"/>
</dbReference>
<dbReference type="EMBL" id="SDMP01000006">
    <property type="protein sequence ID" value="RYR53309.1"/>
    <property type="molecule type" value="Genomic_DNA"/>
</dbReference>
<name>A0A445CQS9_ARAHY</name>
<organism evidence="1 2">
    <name type="scientific">Arachis hypogaea</name>
    <name type="common">Peanut</name>
    <dbReference type="NCBI Taxonomy" id="3818"/>
    <lineage>
        <taxon>Eukaryota</taxon>
        <taxon>Viridiplantae</taxon>
        <taxon>Streptophyta</taxon>
        <taxon>Embryophyta</taxon>
        <taxon>Tracheophyta</taxon>
        <taxon>Spermatophyta</taxon>
        <taxon>Magnoliopsida</taxon>
        <taxon>eudicotyledons</taxon>
        <taxon>Gunneridae</taxon>
        <taxon>Pentapetalae</taxon>
        <taxon>rosids</taxon>
        <taxon>fabids</taxon>
        <taxon>Fabales</taxon>
        <taxon>Fabaceae</taxon>
        <taxon>Papilionoideae</taxon>
        <taxon>50 kb inversion clade</taxon>
        <taxon>dalbergioids sensu lato</taxon>
        <taxon>Dalbergieae</taxon>
        <taxon>Pterocarpus clade</taxon>
        <taxon>Arachis</taxon>
    </lineage>
</organism>
<evidence type="ECO:0000313" key="1">
    <source>
        <dbReference type="EMBL" id="RYR53309.1"/>
    </source>
</evidence>
<protein>
    <submittedName>
        <fullName evidence="1">Uncharacterized protein</fullName>
    </submittedName>
</protein>
<evidence type="ECO:0000313" key="2">
    <source>
        <dbReference type="Proteomes" id="UP000289738"/>
    </source>
</evidence>
<comment type="caution">
    <text evidence="1">The sequence shown here is derived from an EMBL/GenBank/DDBJ whole genome shotgun (WGS) entry which is preliminary data.</text>
</comment>